<dbReference type="AlphaFoldDB" id="A0A8T3B6X4"/>
<organism evidence="2 3">
    <name type="scientific">Dendrobium nobile</name>
    <name type="common">Orchid</name>
    <dbReference type="NCBI Taxonomy" id="94219"/>
    <lineage>
        <taxon>Eukaryota</taxon>
        <taxon>Viridiplantae</taxon>
        <taxon>Streptophyta</taxon>
        <taxon>Embryophyta</taxon>
        <taxon>Tracheophyta</taxon>
        <taxon>Spermatophyta</taxon>
        <taxon>Magnoliopsida</taxon>
        <taxon>Liliopsida</taxon>
        <taxon>Asparagales</taxon>
        <taxon>Orchidaceae</taxon>
        <taxon>Epidendroideae</taxon>
        <taxon>Malaxideae</taxon>
        <taxon>Dendrobiinae</taxon>
        <taxon>Dendrobium</taxon>
    </lineage>
</organism>
<evidence type="ECO:0000313" key="2">
    <source>
        <dbReference type="EMBL" id="KAI0507220.1"/>
    </source>
</evidence>
<dbReference type="SMR" id="A0A8T3B6X4"/>
<proteinExistence type="predicted"/>
<feature type="region of interest" description="Disordered" evidence="1">
    <location>
        <begin position="13"/>
        <end position="153"/>
    </location>
</feature>
<comment type="caution">
    <text evidence="2">The sequence shown here is derived from an EMBL/GenBank/DDBJ whole genome shotgun (WGS) entry which is preliminary data.</text>
</comment>
<dbReference type="Proteomes" id="UP000829196">
    <property type="component" value="Unassembled WGS sequence"/>
</dbReference>
<feature type="compositionally biased region" description="Polar residues" evidence="1">
    <location>
        <begin position="13"/>
        <end position="33"/>
    </location>
</feature>
<feature type="compositionally biased region" description="Basic and acidic residues" evidence="1">
    <location>
        <begin position="51"/>
        <end position="61"/>
    </location>
</feature>
<evidence type="ECO:0000256" key="1">
    <source>
        <dbReference type="SAM" id="MobiDB-lite"/>
    </source>
</evidence>
<name>A0A8T3B6X4_DENNO</name>
<keyword evidence="3" id="KW-1185">Reference proteome</keyword>
<reference evidence="2" key="1">
    <citation type="journal article" date="2022" name="Front. Genet.">
        <title>Chromosome-Scale Assembly of the Dendrobium nobile Genome Provides Insights Into the Molecular Mechanism of the Biosynthesis of the Medicinal Active Ingredient of Dendrobium.</title>
        <authorList>
            <person name="Xu Q."/>
            <person name="Niu S.-C."/>
            <person name="Li K.-L."/>
            <person name="Zheng P.-J."/>
            <person name="Zhang X.-J."/>
            <person name="Jia Y."/>
            <person name="Liu Y."/>
            <person name="Niu Y.-X."/>
            <person name="Yu L.-H."/>
            <person name="Chen D.-F."/>
            <person name="Zhang G.-Q."/>
        </authorList>
    </citation>
    <scope>NUCLEOTIDE SEQUENCE</scope>
    <source>
        <tissue evidence="2">Leaf</tissue>
    </source>
</reference>
<sequence length="153" mass="17263">MVNKCSNLILRASRSNSHQSRNPSINQGCQASDSFYPRGHNATGEGTSGHSLEDRIRKMEESQNEILQLLRETRQPALTPQEEILLPRDPPGLEDVQPEYHHGEVPLPPRMRPPTHQDNEFADTASSTHSLHASRQPRIPPDILEDSARQHEL</sequence>
<accession>A0A8T3B6X4</accession>
<protein>
    <submittedName>
        <fullName evidence="2">Uncharacterized protein</fullName>
    </submittedName>
</protein>
<gene>
    <name evidence="2" type="ORF">KFK09_013342</name>
</gene>
<dbReference type="OrthoDB" id="10544059at2759"/>
<dbReference type="EMBL" id="JAGYWB010000010">
    <property type="protein sequence ID" value="KAI0507220.1"/>
    <property type="molecule type" value="Genomic_DNA"/>
</dbReference>
<evidence type="ECO:0000313" key="3">
    <source>
        <dbReference type="Proteomes" id="UP000829196"/>
    </source>
</evidence>
<feature type="compositionally biased region" description="Polar residues" evidence="1">
    <location>
        <begin position="124"/>
        <end position="133"/>
    </location>
</feature>